<sequence>MTDSSPRDRLPRERRLFYGGAFHDAREGRETALINPATGTSLGSAAEAGAADVDAAVAAASAAQPGWAAMSPQLRGDRLRALADALRRHGEELTLLDAIDCGNPVAEMYRDVESGARGLELFAGLVTEIKGETIPVGDGFLDYTTREPLGVVARIIAYNHPIMFATMRCAAPMAAGNTVIVKPAEQAPLSALRLAEIIREEDILPPGVYNVLPGGRDCGAALSAHPDIAKVALIGSVPTGKAILRAAADTVKPVGLEMGGKNALIAYPDQDPEAIAQGAVAGMNLTWAGQSCGSTSRVFLHASHHDAVLEKIVAGCAAYRPGDPTDPATTMGPLINRAQFDKTMRYIEYGKEDGARLVHGGGPSNAPGFEKGFFIDPTVFADVDMTMRIAREEIFGPVLSILRWEDEEDMFRQVNDTDYGLSAAIFTRDLATAHKAARRVEAGYVWVNHAGPHFIGAPFGGYKQSGLGREEGIGELLDSTRIKNINIKL</sequence>
<feature type="domain" description="Aldehyde dehydrogenase" evidence="5">
    <location>
        <begin position="27"/>
        <end position="485"/>
    </location>
</feature>
<dbReference type="InterPro" id="IPR016162">
    <property type="entry name" value="Ald_DH_N"/>
</dbReference>
<comment type="similarity">
    <text evidence="1 4">Belongs to the aldehyde dehydrogenase family.</text>
</comment>
<keyword evidence="7" id="KW-1185">Reference proteome</keyword>
<dbReference type="InterPro" id="IPR015590">
    <property type="entry name" value="Aldehyde_DH_dom"/>
</dbReference>
<dbReference type="Pfam" id="PF00171">
    <property type="entry name" value="Aldedh"/>
    <property type="match status" value="1"/>
</dbReference>
<dbReference type="Gene3D" id="3.40.605.10">
    <property type="entry name" value="Aldehyde Dehydrogenase, Chain A, domain 1"/>
    <property type="match status" value="1"/>
</dbReference>
<evidence type="ECO:0000256" key="2">
    <source>
        <dbReference type="ARBA" id="ARBA00023002"/>
    </source>
</evidence>
<organism evidence="6 7">
    <name type="scientific">Marivibrio halodurans</name>
    <dbReference type="NCBI Taxonomy" id="2039722"/>
    <lineage>
        <taxon>Bacteria</taxon>
        <taxon>Pseudomonadati</taxon>
        <taxon>Pseudomonadota</taxon>
        <taxon>Alphaproteobacteria</taxon>
        <taxon>Rhodospirillales</taxon>
        <taxon>Rhodospirillaceae</taxon>
        <taxon>Marivibrio</taxon>
    </lineage>
</organism>
<gene>
    <name evidence="6" type="ORF">KAJ83_16320</name>
</gene>
<dbReference type="EMBL" id="JAGMWN010000009">
    <property type="protein sequence ID" value="MBP5858587.1"/>
    <property type="molecule type" value="Genomic_DNA"/>
</dbReference>
<keyword evidence="2 4" id="KW-0560">Oxidoreductase</keyword>
<dbReference type="InterPro" id="IPR016161">
    <property type="entry name" value="Ald_DH/histidinol_DH"/>
</dbReference>
<evidence type="ECO:0000256" key="3">
    <source>
        <dbReference type="PROSITE-ProRule" id="PRU10007"/>
    </source>
</evidence>
<dbReference type="GO" id="GO:0016620">
    <property type="term" value="F:oxidoreductase activity, acting on the aldehyde or oxo group of donors, NAD or NADP as acceptor"/>
    <property type="evidence" value="ECO:0007669"/>
    <property type="project" value="InterPro"/>
</dbReference>
<evidence type="ECO:0000313" key="6">
    <source>
        <dbReference type="EMBL" id="MBP5858587.1"/>
    </source>
</evidence>
<proteinExistence type="inferred from homology"/>
<dbReference type="AlphaFoldDB" id="A0A8J7S1F3"/>
<comment type="caution">
    <text evidence="6">The sequence shown here is derived from an EMBL/GenBank/DDBJ whole genome shotgun (WGS) entry which is preliminary data.</text>
</comment>
<dbReference type="InterPro" id="IPR029510">
    <property type="entry name" value="Ald_DH_CS_GLU"/>
</dbReference>
<evidence type="ECO:0000256" key="4">
    <source>
        <dbReference type="RuleBase" id="RU003345"/>
    </source>
</evidence>
<evidence type="ECO:0000259" key="5">
    <source>
        <dbReference type="Pfam" id="PF00171"/>
    </source>
</evidence>
<dbReference type="SUPFAM" id="SSF53720">
    <property type="entry name" value="ALDH-like"/>
    <property type="match status" value="1"/>
</dbReference>
<accession>A0A8J7S1F3</accession>
<dbReference type="PANTHER" id="PTHR11699">
    <property type="entry name" value="ALDEHYDE DEHYDROGENASE-RELATED"/>
    <property type="match status" value="1"/>
</dbReference>
<dbReference type="Gene3D" id="3.40.309.10">
    <property type="entry name" value="Aldehyde Dehydrogenase, Chain A, domain 2"/>
    <property type="match status" value="1"/>
</dbReference>
<name>A0A8J7S1F3_9PROT</name>
<dbReference type="InterPro" id="IPR016163">
    <property type="entry name" value="Ald_DH_C"/>
</dbReference>
<dbReference type="PROSITE" id="PS00687">
    <property type="entry name" value="ALDEHYDE_DEHYDR_GLU"/>
    <property type="match status" value="1"/>
</dbReference>
<evidence type="ECO:0000256" key="1">
    <source>
        <dbReference type="ARBA" id="ARBA00009986"/>
    </source>
</evidence>
<protein>
    <submittedName>
        <fullName evidence="6">Aldehyde dehydrogenase family protein</fullName>
    </submittedName>
</protein>
<feature type="active site" evidence="3">
    <location>
        <position position="257"/>
    </location>
</feature>
<dbReference type="RefSeq" id="WP_210683178.1">
    <property type="nucleotide sequence ID" value="NZ_JAGMWN010000009.1"/>
</dbReference>
<dbReference type="Proteomes" id="UP000672602">
    <property type="component" value="Unassembled WGS sequence"/>
</dbReference>
<reference evidence="6" key="1">
    <citation type="submission" date="2021-04" db="EMBL/GenBank/DDBJ databases">
        <authorList>
            <person name="Zhang D.-C."/>
        </authorList>
    </citation>
    <scope>NUCLEOTIDE SEQUENCE</scope>
    <source>
        <strain evidence="6">CGMCC 1.15697</strain>
    </source>
</reference>
<dbReference type="FunFam" id="3.40.605.10:FF:000007">
    <property type="entry name" value="NAD/NADP-dependent betaine aldehyde dehydrogenase"/>
    <property type="match status" value="1"/>
</dbReference>
<evidence type="ECO:0000313" key="7">
    <source>
        <dbReference type="Proteomes" id="UP000672602"/>
    </source>
</evidence>